<comment type="caution">
    <text evidence="2">The sequence shown here is derived from an EMBL/GenBank/DDBJ whole genome shotgun (WGS) entry which is preliminary data.</text>
</comment>
<keyword evidence="1" id="KW-0472">Membrane</keyword>
<evidence type="ECO:0000313" key="2">
    <source>
        <dbReference type="EMBL" id="PRQ42247.1"/>
    </source>
</evidence>
<proteinExistence type="predicted"/>
<evidence type="ECO:0000256" key="1">
    <source>
        <dbReference type="SAM" id="Phobius"/>
    </source>
</evidence>
<organism evidence="2 3">
    <name type="scientific">Rosa chinensis</name>
    <name type="common">China rose</name>
    <dbReference type="NCBI Taxonomy" id="74649"/>
    <lineage>
        <taxon>Eukaryota</taxon>
        <taxon>Viridiplantae</taxon>
        <taxon>Streptophyta</taxon>
        <taxon>Embryophyta</taxon>
        <taxon>Tracheophyta</taxon>
        <taxon>Spermatophyta</taxon>
        <taxon>Magnoliopsida</taxon>
        <taxon>eudicotyledons</taxon>
        <taxon>Gunneridae</taxon>
        <taxon>Pentapetalae</taxon>
        <taxon>rosids</taxon>
        <taxon>fabids</taxon>
        <taxon>Rosales</taxon>
        <taxon>Rosaceae</taxon>
        <taxon>Rosoideae</taxon>
        <taxon>Rosoideae incertae sedis</taxon>
        <taxon>Rosa</taxon>
    </lineage>
</organism>
<dbReference type="EMBL" id="PDCK01000041">
    <property type="protein sequence ID" value="PRQ42247.1"/>
    <property type="molecule type" value="Genomic_DNA"/>
</dbReference>
<gene>
    <name evidence="2" type="ORF">RchiOBHm_Chr3g0455551</name>
</gene>
<evidence type="ECO:0000313" key="3">
    <source>
        <dbReference type="Proteomes" id="UP000238479"/>
    </source>
</evidence>
<accession>A0A2P6R761</accession>
<dbReference type="Proteomes" id="UP000238479">
    <property type="component" value="Chromosome 3"/>
</dbReference>
<reference evidence="2 3" key="1">
    <citation type="journal article" date="2018" name="Nat. Genet.">
        <title>The Rosa genome provides new insights in the design of modern roses.</title>
        <authorList>
            <person name="Bendahmane M."/>
        </authorList>
    </citation>
    <scope>NUCLEOTIDE SEQUENCE [LARGE SCALE GENOMIC DNA]</scope>
    <source>
        <strain evidence="3">cv. Old Blush</strain>
    </source>
</reference>
<dbReference type="AlphaFoldDB" id="A0A2P6R761"/>
<keyword evidence="1" id="KW-0812">Transmembrane</keyword>
<keyword evidence="1" id="KW-1133">Transmembrane helix</keyword>
<feature type="transmembrane region" description="Helical" evidence="1">
    <location>
        <begin position="12"/>
        <end position="33"/>
    </location>
</feature>
<keyword evidence="3" id="KW-1185">Reference proteome</keyword>
<protein>
    <submittedName>
        <fullName evidence="2">Uncharacterized protein</fullName>
    </submittedName>
</protein>
<sequence>MEEASANLKQYYAVCFSLIAGIILFGVFLAPAANALYEDMLERISGLQKLNR</sequence>
<dbReference type="Gramene" id="PRQ42247">
    <property type="protein sequence ID" value="PRQ42247"/>
    <property type="gene ID" value="RchiOBHm_Chr3g0455551"/>
</dbReference>
<name>A0A2P6R761_ROSCH</name>